<evidence type="ECO:0000259" key="3">
    <source>
        <dbReference type="PROSITE" id="PS50837"/>
    </source>
</evidence>
<dbReference type="Pfam" id="PF05729">
    <property type="entry name" value="NACHT"/>
    <property type="match status" value="1"/>
</dbReference>
<dbReference type="PANTHER" id="PTHR46312:SF2">
    <property type="entry name" value="NUCLEOTIDE-BINDING OLIGOMERIZATION DOMAIN-CONTAINING PROTEIN 2-LIKE"/>
    <property type="match status" value="1"/>
</dbReference>
<dbReference type="PANTHER" id="PTHR46312">
    <property type="entry name" value="NACHT DOMAIN-CONTAINING PROTEIN"/>
    <property type="match status" value="1"/>
</dbReference>
<dbReference type="SUPFAM" id="SSF52540">
    <property type="entry name" value="P-loop containing nucleoside triphosphate hydrolases"/>
    <property type="match status" value="1"/>
</dbReference>
<dbReference type="InterPro" id="IPR007111">
    <property type="entry name" value="NACHT_NTPase"/>
</dbReference>
<evidence type="ECO:0000256" key="2">
    <source>
        <dbReference type="ARBA" id="ARBA00022840"/>
    </source>
</evidence>
<dbReference type="Gene3D" id="3.80.10.10">
    <property type="entry name" value="Ribonuclease Inhibitor"/>
    <property type="match status" value="1"/>
</dbReference>
<evidence type="ECO:0000313" key="4">
    <source>
        <dbReference type="EMBL" id="ELU07537.1"/>
    </source>
</evidence>
<proteinExistence type="predicted"/>
<dbReference type="AlphaFoldDB" id="R7UUE4"/>
<dbReference type="EnsemblMetazoa" id="CapteT219741">
    <property type="protein sequence ID" value="CapteP219741"/>
    <property type="gene ID" value="CapteG219741"/>
</dbReference>
<organism evidence="4">
    <name type="scientific">Capitella teleta</name>
    <name type="common">Polychaete worm</name>
    <dbReference type="NCBI Taxonomy" id="283909"/>
    <lineage>
        <taxon>Eukaryota</taxon>
        <taxon>Metazoa</taxon>
        <taxon>Spiralia</taxon>
        <taxon>Lophotrochozoa</taxon>
        <taxon>Annelida</taxon>
        <taxon>Polychaeta</taxon>
        <taxon>Sedentaria</taxon>
        <taxon>Scolecida</taxon>
        <taxon>Capitellidae</taxon>
        <taxon>Capitella</taxon>
    </lineage>
</organism>
<dbReference type="PROSITE" id="PS50837">
    <property type="entry name" value="NACHT"/>
    <property type="match status" value="1"/>
</dbReference>
<dbReference type="OMA" id="LWCMQLK"/>
<reference evidence="4 6" key="2">
    <citation type="journal article" date="2013" name="Nature">
        <title>Insights into bilaterian evolution from three spiralian genomes.</title>
        <authorList>
            <person name="Simakov O."/>
            <person name="Marletaz F."/>
            <person name="Cho S.J."/>
            <person name="Edsinger-Gonzales E."/>
            <person name="Havlak P."/>
            <person name="Hellsten U."/>
            <person name="Kuo D.H."/>
            <person name="Larsson T."/>
            <person name="Lv J."/>
            <person name="Arendt D."/>
            <person name="Savage R."/>
            <person name="Osoegawa K."/>
            <person name="de Jong P."/>
            <person name="Grimwood J."/>
            <person name="Chapman J.A."/>
            <person name="Shapiro H."/>
            <person name="Aerts A."/>
            <person name="Otillar R.P."/>
            <person name="Terry A.Y."/>
            <person name="Boore J.L."/>
            <person name="Grigoriev I.V."/>
            <person name="Lindberg D.R."/>
            <person name="Seaver E.C."/>
            <person name="Weisblat D.A."/>
            <person name="Putnam N.H."/>
            <person name="Rokhsar D.S."/>
        </authorList>
    </citation>
    <scope>NUCLEOTIDE SEQUENCE</scope>
    <source>
        <strain evidence="4 6">I ESC-2004</strain>
    </source>
</reference>
<dbReference type="SUPFAM" id="SSF52047">
    <property type="entry name" value="RNI-like"/>
    <property type="match status" value="1"/>
</dbReference>
<evidence type="ECO:0000313" key="6">
    <source>
        <dbReference type="Proteomes" id="UP000014760"/>
    </source>
</evidence>
<sequence length="906" mass="102641">MEENNMDVGAVQVLKTELKEKYESLSRIPPMPWLPRQLPLTNMYTKLQLVSPVSLQDPRKMINRDEQMSLDNLFALHEHSGDRKRILVEGEAGIGKTTFLQMLVSEWNEGSCGEKCGSPCVHSFDLLFKLHAKDFIGCTSIADVIKSCLLARDSEISTETLEAILQKHNVIILVDAYDEGHVENHLLNDVIEGRVLKDATVLLSSRPAFLKFRFFDSIVVVQGFDEEHQIEYVDRFALQLNLSMDSLAALRQKMSNELQDLCRNPFILTILCMLCSEDSPQLPSTRAGIYKAVHEFFIEKASQKTGHDKDYIERTIIFPLAKLSFGNYNKKKHLTEEDFKDLCCSPEDACQVGFLSEVVTVGSLLNGIRCYRFGHRTLQEYLVAIHLGKITADERLAWLQSKNVYQIDAIVIFLFGQLNNEDLVSTASAIMGEMRFQPLNFSKIFYYSCLQSHLVLHCLNELVGRNISDGLKSVLADNCPPHIHLSRDCSISCIQGVSMILSLIKEKNTVNLTFDLDITKNFVPLMEQLKTSKCISNVQLNYPKDGMKFNEYLDALQAGQALSWVRTICIGHPDISKGEPKLNIGRHMFSMKLQGCESMGFSLRFLEAVMDQECSYARGLKGLHLADCHLNQECFDMLQQIMKSFSRHIKYLNISNVNASTFRVADLLSNIAGLSNLCSLNISLSSFERQDRNNFERILQKNSLTKLRLTKCNFSGELPEALRNCFPKMSNLRNISLFSNEVQDSPAFRQMISEARHLHCLQSINIVRTSLSDETLEALTSVLSELKDIMWVTLDRIGSDHHPSKLQNLFRAIAGCHRITNLKLTGMHIGDALMPSLCEMVESLKDLKNLTLWKNAMSANALEDLSKALEHRPNKLNILDIADNKGSRSERVVELLQRNCRSVIHD</sequence>
<dbReference type="InterPro" id="IPR027417">
    <property type="entry name" value="P-loop_NTPase"/>
</dbReference>
<dbReference type="OrthoDB" id="10071976at2759"/>
<dbReference type="EMBL" id="AMQN01007031">
    <property type="status" value="NOT_ANNOTATED_CDS"/>
    <property type="molecule type" value="Genomic_DNA"/>
</dbReference>
<dbReference type="EMBL" id="KB299806">
    <property type="protein sequence ID" value="ELU07537.1"/>
    <property type="molecule type" value="Genomic_DNA"/>
</dbReference>
<dbReference type="Gene3D" id="3.40.50.300">
    <property type="entry name" value="P-loop containing nucleotide triphosphate hydrolases"/>
    <property type="match status" value="1"/>
</dbReference>
<dbReference type="Proteomes" id="UP000014760">
    <property type="component" value="Unassembled WGS sequence"/>
</dbReference>
<feature type="domain" description="NACHT" evidence="3">
    <location>
        <begin position="84"/>
        <end position="207"/>
    </location>
</feature>
<dbReference type="STRING" id="283909.R7UUE4"/>
<reference evidence="5" key="3">
    <citation type="submission" date="2015-06" db="UniProtKB">
        <authorList>
            <consortium name="EnsemblMetazoa"/>
        </authorList>
    </citation>
    <scope>IDENTIFICATION</scope>
</reference>
<keyword evidence="1" id="KW-0547">Nucleotide-binding</keyword>
<evidence type="ECO:0000256" key="1">
    <source>
        <dbReference type="ARBA" id="ARBA00022741"/>
    </source>
</evidence>
<name>R7UUE4_CAPTE</name>
<keyword evidence="2" id="KW-0067">ATP-binding</keyword>
<dbReference type="HOGENOM" id="CLU_009460_2_1_1"/>
<gene>
    <name evidence="4" type="ORF">CAPTEDRAFT_219741</name>
</gene>
<protein>
    <recommendedName>
        <fullName evidence="3">NACHT domain-containing protein</fullName>
    </recommendedName>
</protein>
<accession>R7UUE4</accession>
<evidence type="ECO:0000313" key="5">
    <source>
        <dbReference type="EnsemblMetazoa" id="CapteP219741"/>
    </source>
</evidence>
<dbReference type="GO" id="GO:0005524">
    <property type="term" value="F:ATP binding"/>
    <property type="evidence" value="ECO:0007669"/>
    <property type="project" value="UniProtKB-KW"/>
</dbReference>
<dbReference type="InterPro" id="IPR032675">
    <property type="entry name" value="LRR_dom_sf"/>
</dbReference>
<reference evidence="6" key="1">
    <citation type="submission" date="2012-12" db="EMBL/GenBank/DDBJ databases">
        <authorList>
            <person name="Hellsten U."/>
            <person name="Grimwood J."/>
            <person name="Chapman J.A."/>
            <person name="Shapiro H."/>
            <person name="Aerts A."/>
            <person name="Otillar R.P."/>
            <person name="Terry A.Y."/>
            <person name="Boore J.L."/>
            <person name="Simakov O."/>
            <person name="Marletaz F."/>
            <person name="Cho S.-J."/>
            <person name="Edsinger-Gonzales E."/>
            <person name="Havlak P."/>
            <person name="Kuo D.-H."/>
            <person name="Larsson T."/>
            <person name="Lv J."/>
            <person name="Arendt D."/>
            <person name="Savage R."/>
            <person name="Osoegawa K."/>
            <person name="de Jong P."/>
            <person name="Lindberg D.R."/>
            <person name="Seaver E.C."/>
            <person name="Weisblat D.A."/>
            <person name="Putnam N.H."/>
            <person name="Grigoriev I.V."/>
            <person name="Rokhsar D.S."/>
        </authorList>
    </citation>
    <scope>NUCLEOTIDE SEQUENCE</scope>
    <source>
        <strain evidence="6">I ESC-2004</strain>
    </source>
</reference>
<keyword evidence="6" id="KW-1185">Reference proteome</keyword>